<proteinExistence type="predicted"/>
<keyword evidence="3" id="KW-1185">Reference proteome</keyword>
<keyword evidence="1" id="KW-0175">Coiled coil</keyword>
<dbReference type="AlphaFoldDB" id="A0A974NQZ1"/>
<dbReference type="RefSeq" id="WP_040372613.1">
    <property type="nucleotide sequence ID" value="NZ_CP068053.1"/>
</dbReference>
<dbReference type="Pfam" id="PF12787">
    <property type="entry name" value="EcsC"/>
    <property type="match status" value="1"/>
</dbReference>
<dbReference type="EMBL" id="CP068053">
    <property type="protein sequence ID" value="QQT02234.1"/>
    <property type="molecule type" value="Genomic_DNA"/>
</dbReference>
<name>A0A974NQZ1_PERPY</name>
<dbReference type="Proteomes" id="UP000595254">
    <property type="component" value="Chromosome"/>
</dbReference>
<feature type="coiled-coil region" evidence="1">
    <location>
        <begin position="68"/>
        <end position="121"/>
    </location>
</feature>
<organism evidence="2 3">
    <name type="scientific">Peribacillus psychrosaccharolyticus</name>
    <name type="common">Bacillus psychrosaccharolyticus</name>
    <dbReference type="NCBI Taxonomy" id="1407"/>
    <lineage>
        <taxon>Bacteria</taxon>
        <taxon>Bacillati</taxon>
        <taxon>Bacillota</taxon>
        <taxon>Bacilli</taxon>
        <taxon>Bacillales</taxon>
        <taxon>Bacillaceae</taxon>
        <taxon>Peribacillus</taxon>
    </lineage>
</organism>
<dbReference type="KEGG" id="ppsr:I6J18_10525"/>
<gene>
    <name evidence="2" type="ORF">I6J18_10525</name>
</gene>
<evidence type="ECO:0000313" key="2">
    <source>
        <dbReference type="EMBL" id="QQT02234.1"/>
    </source>
</evidence>
<reference evidence="2 3" key="1">
    <citation type="submission" date="2021-01" db="EMBL/GenBank/DDBJ databases">
        <title>FDA dAtabase for Regulatory Grade micrObial Sequences (FDA-ARGOS): Supporting development and validation of Infectious Disease Dx tests.</title>
        <authorList>
            <person name="Nelson B."/>
            <person name="Plummer A."/>
            <person name="Tallon L."/>
            <person name="Sadzewicz L."/>
            <person name="Zhao X."/>
            <person name="Boylan J."/>
            <person name="Ott S."/>
            <person name="Bowen H."/>
            <person name="Vavikolanu K."/>
            <person name="Mehta A."/>
            <person name="Aluvathingal J."/>
            <person name="Nadendla S."/>
            <person name="Myers T."/>
            <person name="Yan Y."/>
            <person name="Sichtig H."/>
        </authorList>
    </citation>
    <scope>NUCLEOTIDE SEQUENCE [LARGE SCALE GENOMIC DNA]</scope>
    <source>
        <strain evidence="2 3">FDAARGOS_1161</strain>
    </source>
</reference>
<protein>
    <submittedName>
        <fullName evidence="2">EcsC family protein</fullName>
    </submittedName>
</protein>
<evidence type="ECO:0000256" key="1">
    <source>
        <dbReference type="SAM" id="Coils"/>
    </source>
</evidence>
<evidence type="ECO:0000313" key="3">
    <source>
        <dbReference type="Proteomes" id="UP000595254"/>
    </source>
</evidence>
<accession>A0A974NQZ1</accession>
<dbReference type="InterPro" id="IPR024787">
    <property type="entry name" value="EcsC"/>
</dbReference>
<dbReference type="PANTHER" id="PTHR41260">
    <property type="entry name" value="PROTEIN ECSC"/>
    <property type="match status" value="1"/>
</dbReference>
<sequence length="276" mass="31591">MESQEYLRSELKKIEKWEKDQDSLWFWERLGRLPFKVLDKLTPAFIQTKIGSLLDGIGSFIQTGGQYLTREQTILNKLSNQLAEQKELTLEDVSSLPLKIMDQVSENIKQSESRAATAQGATTGFGGIFTLAIDIPVLLGMSLKTLQDIALTYGYNPRDRDERIFIVKCLQFATSDVVGKKTILDDLNSFYQDKPAGKKEMISQLQGWREVVYTYRDHFGIKKLFQMVPIAGMVFGAITNRSMISDIADAGTMLYRKRRIYEKIQHLQQIDNAFKR</sequence>
<dbReference type="PANTHER" id="PTHR41260:SF1">
    <property type="entry name" value="PROTEIN ECSC"/>
    <property type="match status" value="1"/>
</dbReference>